<dbReference type="InterPro" id="IPR029058">
    <property type="entry name" value="AB_hydrolase_fold"/>
</dbReference>
<dbReference type="Proteomes" id="UP000719766">
    <property type="component" value="Unassembled WGS sequence"/>
</dbReference>
<comment type="similarity">
    <text evidence="1">Belongs to the peptidase S28 family.</text>
</comment>
<name>A0A9P7DCR6_9AGAM</name>
<dbReference type="PANTHER" id="PTHR11010:SF23">
    <property type="entry name" value="SERINE PEPTIDASE"/>
    <property type="match status" value="1"/>
</dbReference>
<evidence type="ECO:0000256" key="1">
    <source>
        <dbReference type="ARBA" id="ARBA00011079"/>
    </source>
</evidence>
<keyword evidence="4" id="KW-0378">Hydrolase</keyword>
<gene>
    <name evidence="6" type="ORF">HD556DRAFT_992109</name>
</gene>
<evidence type="ECO:0000313" key="6">
    <source>
        <dbReference type="EMBL" id="KAG1787131.1"/>
    </source>
</evidence>
<organism evidence="6 7">
    <name type="scientific">Suillus plorans</name>
    <dbReference type="NCBI Taxonomy" id="116603"/>
    <lineage>
        <taxon>Eukaryota</taxon>
        <taxon>Fungi</taxon>
        <taxon>Dikarya</taxon>
        <taxon>Basidiomycota</taxon>
        <taxon>Agaricomycotina</taxon>
        <taxon>Agaricomycetes</taxon>
        <taxon>Agaricomycetidae</taxon>
        <taxon>Boletales</taxon>
        <taxon>Suillineae</taxon>
        <taxon>Suillaceae</taxon>
        <taxon>Suillus</taxon>
    </lineage>
</organism>
<keyword evidence="7" id="KW-1185">Reference proteome</keyword>
<keyword evidence="2" id="KW-0645">Protease</keyword>
<dbReference type="SUPFAM" id="SSF53474">
    <property type="entry name" value="alpha/beta-Hydrolases"/>
    <property type="match status" value="1"/>
</dbReference>
<keyword evidence="5" id="KW-0325">Glycoprotein</keyword>
<evidence type="ECO:0000256" key="3">
    <source>
        <dbReference type="ARBA" id="ARBA00022729"/>
    </source>
</evidence>
<comment type="caution">
    <text evidence="6">The sequence shown here is derived from an EMBL/GenBank/DDBJ whole genome shotgun (WGS) entry which is preliminary data.</text>
</comment>
<dbReference type="GO" id="GO:0070008">
    <property type="term" value="F:serine-type exopeptidase activity"/>
    <property type="evidence" value="ECO:0007669"/>
    <property type="project" value="InterPro"/>
</dbReference>
<dbReference type="GO" id="GO:0006508">
    <property type="term" value="P:proteolysis"/>
    <property type="evidence" value="ECO:0007669"/>
    <property type="project" value="UniProtKB-KW"/>
</dbReference>
<sequence>MTIKRLCSTVLSNPILRPRLGIMWALTSLLLAGVAQAAIPNAMLRGMHSLPKLPLPERFLTSSNGTALPPITTVYHFDQLIDHNNPDLGTFQQRYWMNWEFYEPGGPIILMTPGESNADGFEGYTTNESVNGLIAQQHNGAAIIIEHRFFGYSNPYDNLTSQSLSLLTIQQAIDDLVYFATTADLPMPGGDAVKPGQAPWILIGGSYSGALTSWTMVNKPGIFWAGYSSSGVVEAITNYYDYFTPIRNHMPQNCSSDVEAVISYLDYMYAVGDTAGIQTLKEAFGLGDVVHVEDFATALQDNLFDWQSLQPTVGPGAIFFQFCDALEVKNGVSAGPEGWGLENAIYAWGNFWNTTYYDYVCGSEDAETCLGTYDTSQSYWTNATVNNAGRSWFWIVCNQVGWYQVGPPECEPAIVSRILQPIQVGWQVGPPECEPAIVSRILQPVYQQRQCVNMFPEAFACPPEPTTEETNAMYGGWDASVPRLFFANGMRDPWREATVSADGLNKPNTTSRPIYEGDGFHCTDLLVQNAIVDPTVATVQEAGLMYMKEWLAEWKPSA</sequence>
<evidence type="ECO:0000313" key="7">
    <source>
        <dbReference type="Proteomes" id="UP000719766"/>
    </source>
</evidence>
<reference evidence="6" key="1">
    <citation type="journal article" date="2020" name="New Phytol.">
        <title>Comparative genomics reveals dynamic genome evolution in host specialist ectomycorrhizal fungi.</title>
        <authorList>
            <person name="Lofgren L.A."/>
            <person name="Nguyen N.H."/>
            <person name="Vilgalys R."/>
            <person name="Ruytinx J."/>
            <person name="Liao H.L."/>
            <person name="Branco S."/>
            <person name="Kuo A."/>
            <person name="LaButti K."/>
            <person name="Lipzen A."/>
            <person name="Andreopoulos W."/>
            <person name="Pangilinan J."/>
            <person name="Riley R."/>
            <person name="Hundley H."/>
            <person name="Na H."/>
            <person name="Barry K."/>
            <person name="Grigoriev I.V."/>
            <person name="Stajich J.E."/>
            <person name="Kennedy P.G."/>
        </authorList>
    </citation>
    <scope>NUCLEOTIDE SEQUENCE</scope>
    <source>
        <strain evidence="6">S12</strain>
    </source>
</reference>
<dbReference type="PANTHER" id="PTHR11010">
    <property type="entry name" value="PROTEASE S28 PRO-X CARBOXYPEPTIDASE-RELATED"/>
    <property type="match status" value="1"/>
</dbReference>
<dbReference type="GO" id="GO:0004180">
    <property type="term" value="F:carboxypeptidase activity"/>
    <property type="evidence" value="ECO:0007669"/>
    <property type="project" value="UniProtKB-KW"/>
</dbReference>
<protein>
    <submittedName>
        <fullName evidence="6">Serine carboxypeptidase S28-domain-containing protein</fullName>
    </submittedName>
</protein>
<dbReference type="EMBL" id="JABBWE010000083">
    <property type="protein sequence ID" value="KAG1787131.1"/>
    <property type="molecule type" value="Genomic_DNA"/>
</dbReference>
<dbReference type="InterPro" id="IPR008758">
    <property type="entry name" value="Peptidase_S28"/>
</dbReference>
<dbReference type="Gene3D" id="3.40.50.1820">
    <property type="entry name" value="alpha/beta hydrolase"/>
    <property type="match status" value="2"/>
</dbReference>
<dbReference type="GO" id="GO:0008239">
    <property type="term" value="F:dipeptidyl-peptidase activity"/>
    <property type="evidence" value="ECO:0007669"/>
    <property type="project" value="TreeGrafter"/>
</dbReference>
<proteinExistence type="inferred from homology"/>
<evidence type="ECO:0000256" key="2">
    <source>
        <dbReference type="ARBA" id="ARBA00022670"/>
    </source>
</evidence>
<dbReference type="GeneID" id="64605969"/>
<dbReference type="RefSeq" id="XP_041154504.1">
    <property type="nucleotide sequence ID" value="XM_041312205.1"/>
</dbReference>
<dbReference type="Pfam" id="PF05577">
    <property type="entry name" value="Peptidase_S28"/>
    <property type="match status" value="1"/>
</dbReference>
<accession>A0A9P7DCR6</accession>
<dbReference type="OrthoDB" id="1735038at2759"/>
<dbReference type="AlphaFoldDB" id="A0A9P7DCR6"/>
<evidence type="ECO:0000256" key="4">
    <source>
        <dbReference type="ARBA" id="ARBA00022801"/>
    </source>
</evidence>
<evidence type="ECO:0000256" key="5">
    <source>
        <dbReference type="ARBA" id="ARBA00023180"/>
    </source>
</evidence>
<keyword evidence="3" id="KW-0732">Signal</keyword>
<keyword evidence="6" id="KW-0121">Carboxypeptidase</keyword>